<evidence type="ECO:0000313" key="10">
    <source>
        <dbReference type="Proteomes" id="UP001142078"/>
    </source>
</evidence>
<evidence type="ECO:0000313" key="9">
    <source>
        <dbReference type="EMBL" id="MCR2045568.1"/>
    </source>
</evidence>
<keyword evidence="2" id="KW-0673">Quorum sensing</keyword>
<evidence type="ECO:0000256" key="5">
    <source>
        <dbReference type="ARBA" id="ARBA00022801"/>
    </source>
</evidence>
<feature type="transmembrane region" description="Helical" evidence="8">
    <location>
        <begin position="167"/>
        <end position="192"/>
    </location>
</feature>
<dbReference type="InterPro" id="IPR006741">
    <property type="entry name" value="AgrB"/>
</dbReference>
<keyword evidence="7 8" id="KW-0472">Membrane</keyword>
<keyword evidence="10" id="KW-1185">Reference proteome</keyword>
<evidence type="ECO:0000256" key="8">
    <source>
        <dbReference type="SAM" id="Phobius"/>
    </source>
</evidence>
<evidence type="ECO:0000256" key="1">
    <source>
        <dbReference type="ARBA" id="ARBA00022475"/>
    </source>
</evidence>
<evidence type="ECO:0000256" key="7">
    <source>
        <dbReference type="ARBA" id="ARBA00023136"/>
    </source>
</evidence>
<dbReference type="EMBL" id="JANJZL010000021">
    <property type="protein sequence ID" value="MCR2045568.1"/>
    <property type="molecule type" value="Genomic_DNA"/>
</dbReference>
<keyword evidence="3" id="KW-0645">Protease</keyword>
<dbReference type="GO" id="GO:0016020">
    <property type="term" value="C:membrane"/>
    <property type="evidence" value="ECO:0007669"/>
    <property type="project" value="InterPro"/>
</dbReference>
<feature type="transmembrane region" description="Helical" evidence="8">
    <location>
        <begin position="41"/>
        <end position="67"/>
    </location>
</feature>
<evidence type="ECO:0000256" key="3">
    <source>
        <dbReference type="ARBA" id="ARBA00022670"/>
    </source>
</evidence>
<organism evidence="9 10">
    <name type="scientific">Anaerosalibacter massiliensis</name>
    <dbReference type="NCBI Taxonomy" id="1347392"/>
    <lineage>
        <taxon>Bacteria</taxon>
        <taxon>Bacillati</taxon>
        <taxon>Bacillota</taxon>
        <taxon>Tissierellia</taxon>
        <taxon>Tissierellales</taxon>
        <taxon>Sporanaerobacteraceae</taxon>
        <taxon>Anaerosalibacter</taxon>
    </lineage>
</organism>
<evidence type="ECO:0000256" key="4">
    <source>
        <dbReference type="ARBA" id="ARBA00022692"/>
    </source>
</evidence>
<feature type="transmembrane region" description="Helical" evidence="8">
    <location>
        <begin position="145"/>
        <end position="161"/>
    </location>
</feature>
<evidence type="ECO:0000256" key="2">
    <source>
        <dbReference type="ARBA" id="ARBA00022654"/>
    </source>
</evidence>
<dbReference type="GO" id="GO:0006508">
    <property type="term" value="P:proteolysis"/>
    <property type="evidence" value="ECO:0007669"/>
    <property type="project" value="UniProtKB-KW"/>
</dbReference>
<accession>A0A9X2S6E5</accession>
<protein>
    <submittedName>
        <fullName evidence="9">Accessory gene regulator B family protein</fullName>
    </submittedName>
</protein>
<dbReference type="GO" id="GO:0008233">
    <property type="term" value="F:peptidase activity"/>
    <property type="evidence" value="ECO:0007669"/>
    <property type="project" value="UniProtKB-KW"/>
</dbReference>
<dbReference type="GO" id="GO:0009372">
    <property type="term" value="P:quorum sensing"/>
    <property type="evidence" value="ECO:0007669"/>
    <property type="project" value="UniProtKB-KW"/>
</dbReference>
<proteinExistence type="predicted"/>
<dbReference type="Proteomes" id="UP001142078">
    <property type="component" value="Unassembled WGS sequence"/>
</dbReference>
<keyword evidence="5" id="KW-0378">Hydrolase</keyword>
<dbReference type="AlphaFoldDB" id="A0A9X2S6E5"/>
<dbReference type="RefSeq" id="WP_042682405.1">
    <property type="nucleotide sequence ID" value="NZ_CABKTM010000044.1"/>
</dbReference>
<dbReference type="SMART" id="SM00793">
    <property type="entry name" value="AgrB"/>
    <property type="match status" value="1"/>
</dbReference>
<sequence>MTNKISKKLALSLGNNLNGTNEDIEIWAYGLELLLNGIIKFAFIVSLAAIFGIFKATILSLITFAIFRHFGGGVHFSTYLRCLTSGIIIFLILGKISCFNIVISNYKFLFYITLFLGILTIAKWIPGDTKIKPMKNKEDRRKQKLKTTVVLIIWITIVQYLNRLNNIQYILPIVLGAFTSFTFITPFGYWIINSIDKYLDKTKAKYGEVK</sequence>
<dbReference type="OrthoDB" id="2854767at2"/>
<feature type="transmembrane region" description="Helical" evidence="8">
    <location>
        <begin position="79"/>
        <end position="102"/>
    </location>
</feature>
<comment type="caution">
    <text evidence="9">The sequence shown here is derived from an EMBL/GenBank/DDBJ whole genome shotgun (WGS) entry which is preliminary data.</text>
</comment>
<keyword evidence="1" id="KW-1003">Cell membrane</keyword>
<keyword evidence="6 8" id="KW-1133">Transmembrane helix</keyword>
<gene>
    <name evidence="9" type="ORF">NSA23_15900</name>
</gene>
<keyword evidence="4 8" id="KW-0812">Transmembrane</keyword>
<feature type="transmembrane region" description="Helical" evidence="8">
    <location>
        <begin position="108"/>
        <end position="125"/>
    </location>
</feature>
<dbReference type="Pfam" id="PF04647">
    <property type="entry name" value="AgrB"/>
    <property type="match status" value="1"/>
</dbReference>
<evidence type="ECO:0000256" key="6">
    <source>
        <dbReference type="ARBA" id="ARBA00022989"/>
    </source>
</evidence>
<name>A0A9X2S6E5_9FIRM</name>
<reference evidence="9" key="1">
    <citation type="submission" date="2022-07" db="EMBL/GenBank/DDBJ databases">
        <title>Enhanced cultured diversity of the mouse gut microbiota enables custom-made synthetic communities.</title>
        <authorList>
            <person name="Afrizal A."/>
        </authorList>
    </citation>
    <scope>NUCLEOTIDE SEQUENCE</scope>
    <source>
        <strain evidence="9">DSM 29482</strain>
    </source>
</reference>